<name>A0A1H1DT06_9ACTN</name>
<dbReference type="OrthoDB" id="9778320at2"/>
<dbReference type="InterPro" id="IPR051398">
    <property type="entry name" value="Polysacch_Deacetylase"/>
</dbReference>
<dbReference type="Gene3D" id="3.20.20.370">
    <property type="entry name" value="Glycoside hydrolase/deacetylase"/>
    <property type="match status" value="1"/>
</dbReference>
<protein>
    <submittedName>
        <fullName evidence="4">Polysaccharide deacetylase</fullName>
    </submittedName>
</protein>
<feature type="domain" description="NodB homology" evidence="3">
    <location>
        <begin position="121"/>
        <end position="349"/>
    </location>
</feature>
<dbReference type="Pfam" id="PF01522">
    <property type="entry name" value="Polysacc_deac_1"/>
    <property type="match status" value="1"/>
</dbReference>
<dbReference type="Proteomes" id="UP000217103">
    <property type="component" value="Unassembled WGS sequence"/>
</dbReference>
<sequence length="349" mass="38671">MGRVGIRHICAVTLGVVLLTGCWPWVGEQAKQVVPDTNAEAARRIADHKANIALAAKVKANELGKIPVLMYHRVVRNATGPDDRTPAEFRAELERLAKEGYVPITAKEYVTGQIKIPAGKHPVVLTFDDASPSQVALDGTGVPLPNTAIGILYDVARRHPGFRPVATFFLTRDVFGKHDQASRRQVLMWLVENGFDLGNHTRDHINLLGLPKKKVYEQIVAGHKMITDLAGVEPHTLALPYGNQPNEPKWARSGTADGVTYTYGGVFRAGYAPAPSPFSQDFDPLAIPRIRSHGKKGECARFCSEAWLDWFEKHPEERYTSDGNIKTVAYPRFQSPFAAKRYKELALPY</sequence>
<keyword evidence="2" id="KW-0732">Signal</keyword>
<evidence type="ECO:0000313" key="4">
    <source>
        <dbReference type="EMBL" id="SDQ79625.1"/>
    </source>
</evidence>
<organism evidence="4 5">
    <name type="scientific">Thermostaphylospora chromogena</name>
    <dbReference type="NCBI Taxonomy" id="35622"/>
    <lineage>
        <taxon>Bacteria</taxon>
        <taxon>Bacillati</taxon>
        <taxon>Actinomycetota</taxon>
        <taxon>Actinomycetes</taxon>
        <taxon>Streptosporangiales</taxon>
        <taxon>Thermomonosporaceae</taxon>
        <taxon>Thermostaphylospora</taxon>
    </lineage>
</organism>
<evidence type="ECO:0000259" key="3">
    <source>
        <dbReference type="PROSITE" id="PS51677"/>
    </source>
</evidence>
<gene>
    <name evidence="4" type="ORF">SAMN04489764_2156</name>
</gene>
<dbReference type="STRING" id="35622.SAMN04489764_2156"/>
<dbReference type="GO" id="GO:0005975">
    <property type="term" value="P:carbohydrate metabolic process"/>
    <property type="evidence" value="ECO:0007669"/>
    <property type="project" value="InterPro"/>
</dbReference>
<keyword evidence="5" id="KW-1185">Reference proteome</keyword>
<dbReference type="InterPro" id="IPR011330">
    <property type="entry name" value="Glyco_hydro/deAcase_b/a-brl"/>
</dbReference>
<evidence type="ECO:0000256" key="2">
    <source>
        <dbReference type="ARBA" id="ARBA00022729"/>
    </source>
</evidence>
<dbReference type="PANTHER" id="PTHR34216">
    <property type="match status" value="1"/>
</dbReference>
<dbReference type="GO" id="GO:0005576">
    <property type="term" value="C:extracellular region"/>
    <property type="evidence" value="ECO:0007669"/>
    <property type="project" value="UniProtKB-SubCell"/>
</dbReference>
<dbReference type="GO" id="GO:0016810">
    <property type="term" value="F:hydrolase activity, acting on carbon-nitrogen (but not peptide) bonds"/>
    <property type="evidence" value="ECO:0007669"/>
    <property type="project" value="InterPro"/>
</dbReference>
<dbReference type="PANTHER" id="PTHR34216:SF3">
    <property type="entry name" value="POLY-BETA-1,6-N-ACETYL-D-GLUCOSAMINE N-DEACETYLASE"/>
    <property type="match status" value="1"/>
</dbReference>
<dbReference type="AlphaFoldDB" id="A0A1H1DT06"/>
<dbReference type="PROSITE" id="PS51257">
    <property type="entry name" value="PROKAR_LIPOPROTEIN"/>
    <property type="match status" value="1"/>
</dbReference>
<dbReference type="EMBL" id="FNKK01000002">
    <property type="protein sequence ID" value="SDQ79625.1"/>
    <property type="molecule type" value="Genomic_DNA"/>
</dbReference>
<reference evidence="4 5" key="1">
    <citation type="submission" date="2016-10" db="EMBL/GenBank/DDBJ databases">
        <authorList>
            <person name="de Groot N.N."/>
        </authorList>
    </citation>
    <scope>NUCLEOTIDE SEQUENCE [LARGE SCALE GENOMIC DNA]</scope>
    <source>
        <strain evidence="4 5">DSM 43794</strain>
    </source>
</reference>
<dbReference type="SUPFAM" id="SSF88713">
    <property type="entry name" value="Glycoside hydrolase/deacetylase"/>
    <property type="match status" value="1"/>
</dbReference>
<evidence type="ECO:0000313" key="5">
    <source>
        <dbReference type="Proteomes" id="UP000217103"/>
    </source>
</evidence>
<comment type="subcellular location">
    <subcellularLocation>
        <location evidence="1">Secreted</location>
    </subcellularLocation>
</comment>
<dbReference type="PROSITE" id="PS51677">
    <property type="entry name" value="NODB"/>
    <property type="match status" value="1"/>
</dbReference>
<proteinExistence type="predicted"/>
<accession>A0A1H1DT06</accession>
<dbReference type="InterPro" id="IPR002509">
    <property type="entry name" value="NODB_dom"/>
</dbReference>
<evidence type="ECO:0000256" key="1">
    <source>
        <dbReference type="ARBA" id="ARBA00004613"/>
    </source>
</evidence>